<evidence type="ECO:0000313" key="2">
    <source>
        <dbReference type="EMBL" id="EXM40600.1"/>
    </source>
</evidence>
<dbReference type="AlphaFoldDB" id="A0A011WUB8"/>
<protein>
    <submittedName>
        <fullName evidence="2">Beta-lactamase</fullName>
    </submittedName>
</protein>
<comment type="caution">
    <text evidence="2">The sequence shown here is derived from an EMBL/GenBank/DDBJ whole genome shotgun (WGS) entry which is preliminary data.</text>
</comment>
<evidence type="ECO:0000313" key="3">
    <source>
        <dbReference type="Proteomes" id="UP000021369"/>
    </source>
</evidence>
<dbReference type="EMBL" id="JEOB01000001">
    <property type="protein sequence ID" value="EXM40600.1"/>
    <property type="molecule type" value="Genomic_DNA"/>
</dbReference>
<proteinExistence type="predicted"/>
<dbReference type="SUPFAM" id="SSF56281">
    <property type="entry name" value="Metallo-hydrolase/oxidoreductase"/>
    <property type="match status" value="1"/>
</dbReference>
<keyword evidence="3" id="KW-1185">Reference proteome</keyword>
<dbReference type="PATRIC" id="fig|1341156.4.peg.117"/>
<reference evidence="2 3" key="1">
    <citation type="submission" date="2013-06" db="EMBL/GenBank/DDBJ databases">
        <title>Rumen cellulosomics: divergent fiber-degrading strategies revealed by comparative genome-wide analysis of six Ruminococcal strains.</title>
        <authorList>
            <person name="Dassa B."/>
            <person name="Borovok I."/>
            <person name="Lamed R."/>
            <person name="Flint H."/>
            <person name="Yeoman C.J."/>
            <person name="White B."/>
            <person name="Bayer E.A."/>
        </authorList>
    </citation>
    <scope>NUCLEOTIDE SEQUENCE [LARGE SCALE GENOMIC DNA]</scope>
    <source>
        <strain evidence="2 3">SY3</strain>
    </source>
</reference>
<dbReference type="InterPro" id="IPR052533">
    <property type="entry name" value="WalJ/YycJ-like"/>
</dbReference>
<dbReference type="Proteomes" id="UP000021369">
    <property type="component" value="Unassembled WGS sequence"/>
</dbReference>
<sequence>MARMYPLFSSSSGNCTYIGDEKSGILVDAGVSCKKICTSLENAGIGTSAVRAVLVTHTHTDHIAGLKVLTKKLKVPVYSLEGNLEILAEKDKVWEECRLEELGSQTADICGFGVTAFETPHDTPVSCGYRITVPGGADCAVCTDLGFVTDDIHEQLKKCRLVLLESNYDPKMLKYGPYPEELKQRIASERGHLSNGDCGRELEKLVKAGVYSFVLGHISQHNNTPELAENSAVKALCGYVRGEDYLLTAAKPEGTGRAVIF</sequence>
<name>A0A011WUB8_RUMAL</name>
<organism evidence="2 3">
    <name type="scientific">Ruminococcus albus SY3</name>
    <dbReference type="NCBI Taxonomy" id="1341156"/>
    <lineage>
        <taxon>Bacteria</taxon>
        <taxon>Bacillati</taxon>
        <taxon>Bacillota</taxon>
        <taxon>Clostridia</taxon>
        <taxon>Eubacteriales</taxon>
        <taxon>Oscillospiraceae</taxon>
        <taxon>Ruminococcus</taxon>
    </lineage>
</organism>
<dbReference type="InterPro" id="IPR036866">
    <property type="entry name" value="RibonucZ/Hydroxyglut_hydro"/>
</dbReference>
<evidence type="ECO:0000259" key="1">
    <source>
        <dbReference type="SMART" id="SM00849"/>
    </source>
</evidence>
<dbReference type="PANTHER" id="PTHR47619:SF1">
    <property type="entry name" value="EXODEOXYRIBONUCLEASE WALJ"/>
    <property type="match status" value="1"/>
</dbReference>
<feature type="domain" description="Metallo-beta-lactamase" evidence="1">
    <location>
        <begin position="12"/>
        <end position="192"/>
    </location>
</feature>
<dbReference type="OrthoDB" id="9781189at2"/>
<dbReference type="SMART" id="SM00849">
    <property type="entry name" value="Lactamase_B"/>
    <property type="match status" value="1"/>
</dbReference>
<dbReference type="Pfam" id="PF12706">
    <property type="entry name" value="Lactamase_B_2"/>
    <property type="match status" value="1"/>
</dbReference>
<dbReference type="Gene3D" id="3.60.15.10">
    <property type="entry name" value="Ribonuclease Z/Hydroxyacylglutathione hydrolase-like"/>
    <property type="match status" value="1"/>
</dbReference>
<dbReference type="PANTHER" id="PTHR47619">
    <property type="entry name" value="METALLO-HYDROLASE YYCJ-RELATED"/>
    <property type="match status" value="1"/>
</dbReference>
<gene>
    <name evidence="2" type="ORF">RASY3_01975</name>
</gene>
<dbReference type="RefSeq" id="WP_037284692.1">
    <property type="nucleotide sequence ID" value="NZ_JEOB01000001.1"/>
</dbReference>
<accession>A0A011WUB8</accession>
<dbReference type="InterPro" id="IPR001279">
    <property type="entry name" value="Metallo-B-lactamas"/>
</dbReference>